<evidence type="ECO:0000256" key="5">
    <source>
        <dbReference type="ARBA" id="ARBA00023136"/>
    </source>
</evidence>
<comment type="subcellular location">
    <subcellularLocation>
        <location evidence="1">Membrane</location>
    </subcellularLocation>
</comment>
<keyword evidence="5 6" id="KW-0472">Membrane</keyword>
<evidence type="ECO:0000256" key="3">
    <source>
        <dbReference type="ARBA" id="ARBA00022692"/>
    </source>
</evidence>
<organism evidence="7 8">
    <name type="scientific">Romanomermis culicivorax</name>
    <name type="common">Nematode worm</name>
    <dbReference type="NCBI Taxonomy" id="13658"/>
    <lineage>
        <taxon>Eukaryota</taxon>
        <taxon>Metazoa</taxon>
        <taxon>Ecdysozoa</taxon>
        <taxon>Nematoda</taxon>
        <taxon>Enoplea</taxon>
        <taxon>Dorylaimia</taxon>
        <taxon>Mermithida</taxon>
        <taxon>Mermithoidea</taxon>
        <taxon>Mermithidae</taxon>
        <taxon>Romanomermis</taxon>
    </lineage>
</organism>
<evidence type="ECO:0000256" key="6">
    <source>
        <dbReference type="SAM" id="Phobius"/>
    </source>
</evidence>
<dbReference type="PANTHER" id="PTHR33966">
    <property type="entry name" value="PROTEIN ODR-4 HOMOLOG"/>
    <property type="match status" value="1"/>
</dbReference>
<dbReference type="GO" id="GO:0008104">
    <property type="term" value="P:intracellular protein localization"/>
    <property type="evidence" value="ECO:0007669"/>
    <property type="project" value="TreeGrafter"/>
</dbReference>
<proteinExistence type="inferred from homology"/>
<dbReference type="WBParaSite" id="nRc.2.0.1.t40642-RA">
    <property type="protein sequence ID" value="nRc.2.0.1.t40642-RA"/>
    <property type="gene ID" value="nRc.2.0.1.g40642"/>
</dbReference>
<evidence type="ECO:0000256" key="4">
    <source>
        <dbReference type="ARBA" id="ARBA00022989"/>
    </source>
</evidence>
<keyword evidence="3 6" id="KW-0812">Transmembrane</keyword>
<name>A0A915KP52_ROMCU</name>
<dbReference type="GO" id="GO:0012505">
    <property type="term" value="C:endomembrane system"/>
    <property type="evidence" value="ECO:0007669"/>
    <property type="project" value="TreeGrafter"/>
</dbReference>
<evidence type="ECO:0000256" key="2">
    <source>
        <dbReference type="ARBA" id="ARBA00010131"/>
    </source>
</evidence>
<accession>A0A915KP52</accession>
<feature type="transmembrane region" description="Helical" evidence="6">
    <location>
        <begin position="479"/>
        <end position="499"/>
    </location>
</feature>
<keyword evidence="4 6" id="KW-1133">Transmembrane helix</keyword>
<dbReference type="InterPro" id="IPR029454">
    <property type="entry name" value="ODR-4-like"/>
</dbReference>
<dbReference type="AlphaFoldDB" id="A0A915KP52"/>
<dbReference type="PANTHER" id="PTHR33966:SF1">
    <property type="entry name" value="PROTEIN ODR-4 HOMOLOG"/>
    <property type="match status" value="1"/>
</dbReference>
<evidence type="ECO:0000256" key="1">
    <source>
        <dbReference type="ARBA" id="ARBA00004370"/>
    </source>
</evidence>
<reference evidence="8" key="1">
    <citation type="submission" date="2022-11" db="UniProtKB">
        <authorList>
            <consortium name="WormBaseParasite"/>
        </authorList>
    </citation>
    <scope>IDENTIFICATION</scope>
</reference>
<evidence type="ECO:0000313" key="8">
    <source>
        <dbReference type="WBParaSite" id="nRc.2.0.1.t40642-RA"/>
    </source>
</evidence>
<dbReference type="GO" id="GO:0016020">
    <property type="term" value="C:membrane"/>
    <property type="evidence" value="ECO:0007669"/>
    <property type="project" value="UniProtKB-SubCell"/>
</dbReference>
<protein>
    <submittedName>
        <fullName evidence="8">Uncharacterized protein</fullName>
    </submittedName>
</protein>
<sequence length="501" mass="56749">MEQKVFSKKTDNNKSENPKIFPTLGAGLRNKLNLIILIGTTEMLIAEFKTWSSGGTIYARKMSIVIESNSIDRLVRKISSLGVDICKPLFGFLIGYELSDVTYVVHLIRWSNKFSLTYSSDENEKDEAYLTKLSRRILRLRNDLSTFNFSRADISRQKRFLIVNRDNVSQKLTVNIIDSKLLAEDVKFCFPDNKRDGNLLNPKSQDFENQCHVALRPFFESLDTSVITFDGVLRDDFETCDASSTVLATILLPEKSFDDASEPLKEACKSKMQMKGNIVCRLQLPIKFAYGEAIMALKQDLIRSLRARIQLHAEGANVIEGEELAIEAFHRLPRRVFLSLTAVEGQRHPKTSKNNVKSSSRQTSLSSNSNKSILLVCDYLFESETVEDGAKNFAEVFDLDSEQNDLRILAEQICDDVELVPDECKLLQGDALDFSSREMAADRPYRTNSLSGGVSSSSMESVEQLLKIENRLHLNNYTFLYGLLALLVAFLSFLIYLMLNR</sequence>
<dbReference type="Proteomes" id="UP000887565">
    <property type="component" value="Unplaced"/>
</dbReference>
<evidence type="ECO:0000313" key="7">
    <source>
        <dbReference type="Proteomes" id="UP000887565"/>
    </source>
</evidence>
<comment type="similarity">
    <text evidence="2">Belongs to the ODR-4 family.</text>
</comment>
<keyword evidence="7" id="KW-1185">Reference proteome</keyword>
<dbReference type="Pfam" id="PF14778">
    <property type="entry name" value="ODR4-like"/>
    <property type="match status" value="1"/>
</dbReference>